<proteinExistence type="predicted"/>
<dbReference type="InterPro" id="IPR016171">
    <property type="entry name" value="Vanillyl_alc_oxidase_C-sub2"/>
</dbReference>
<comment type="cofactor">
    <cofactor evidence="1">
        <name>FAD</name>
        <dbReference type="ChEBI" id="CHEBI:57692"/>
    </cofactor>
</comment>
<evidence type="ECO:0000256" key="3">
    <source>
        <dbReference type="ARBA" id="ARBA00022827"/>
    </source>
</evidence>
<reference evidence="6 7" key="1">
    <citation type="journal article" date="2016" name="Nat. Commun.">
        <title>Thousands of microbial genomes shed light on interconnected biogeochemical processes in an aquifer system.</title>
        <authorList>
            <person name="Anantharaman K."/>
            <person name="Brown C.T."/>
            <person name="Hug L.A."/>
            <person name="Sharon I."/>
            <person name="Castelle C.J."/>
            <person name="Probst A.J."/>
            <person name="Thomas B.C."/>
            <person name="Singh A."/>
            <person name="Wilkins M.J."/>
            <person name="Karaoz U."/>
            <person name="Brodie E.L."/>
            <person name="Williams K.H."/>
            <person name="Hubbard S.S."/>
            <person name="Banfield J.F."/>
        </authorList>
    </citation>
    <scope>NUCLEOTIDE SEQUENCE [LARGE SCALE GENOMIC DNA]</scope>
</reference>
<dbReference type="Pfam" id="PF01565">
    <property type="entry name" value="FAD_binding_4"/>
    <property type="match status" value="1"/>
</dbReference>
<dbReference type="PROSITE" id="PS51387">
    <property type="entry name" value="FAD_PCMH"/>
    <property type="match status" value="1"/>
</dbReference>
<dbReference type="EMBL" id="MGDI01000028">
    <property type="protein sequence ID" value="OGL53082.1"/>
    <property type="molecule type" value="Genomic_DNA"/>
</dbReference>
<sequence length="466" mass="50914">MYTKLTDKLLDSLEKELGEDTVFSSEDALEPYSKDQTAGLQSYPEAVVKAKNAEQVQRAVQFANENKIPVTPRGLGYGLSGGAVPVCGGIVISTERMDKIIEIDSGNLMAVIEPGIITGNFHRAVEEQKLFYPPDPASIDSCSLGGNIAEGAGGPHAVKYGTTKDYVCGLEVALPDGEIIKVGGKVVKDTTGYNLTQFFVGSEGTLGIITKAILRLVPLPPERADLLVVYSSVDDASKSVAELIRNHVVPSCLELMDNESINLGKEFLKREPPFPDAGAHLIITLHGNDKKDLTRETEVIGEICGRNGAEDILVSHGSTNQQRLWEFRRCMFEAGNARSPLSRSLDPVVPRMQIPLFVHEINQLKKRIGFEAACFGHAGDGNIHVIMFPGKFDEETWLKKYPDICKEIFKKALSLGGKIAAEHGIGAIRKSYLKMAIEPAQLELLKRIKKAFDPQNIMNPGKVFDL</sequence>
<accession>A0A1F7SH22</accession>
<dbReference type="FunFam" id="1.10.45.10:FF:000001">
    <property type="entry name" value="D-lactate dehydrogenase mitochondrial"/>
    <property type="match status" value="1"/>
</dbReference>
<dbReference type="InterPro" id="IPR016169">
    <property type="entry name" value="FAD-bd_PCMH_sub2"/>
</dbReference>
<feature type="domain" description="FAD-binding PCMH-type" evidence="5">
    <location>
        <begin position="40"/>
        <end position="219"/>
    </location>
</feature>
<evidence type="ECO:0000313" key="7">
    <source>
        <dbReference type="Proteomes" id="UP000178082"/>
    </source>
</evidence>
<evidence type="ECO:0000313" key="6">
    <source>
        <dbReference type="EMBL" id="OGL53082.1"/>
    </source>
</evidence>
<dbReference type="InterPro" id="IPR036318">
    <property type="entry name" value="FAD-bd_PCMH-like_sf"/>
</dbReference>
<dbReference type="AlphaFoldDB" id="A0A1F7SH22"/>
<evidence type="ECO:0000256" key="1">
    <source>
        <dbReference type="ARBA" id="ARBA00001974"/>
    </source>
</evidence>
<evidence type="ECO:0000256" key="2">
    <source>
        <dbReference type="ARBA" id="ARBA00022630"/>
    </source>
</evidence>
<dbReference type="InterPro" id="IPR006094">
    <property type="entry name" value="Oxid_FAD_bind_N"/>
</dbReference>
<dbReference type="PANTHER" id="PTHR42934:SF2">
    <property type="entry name" value="GLYCOLATE OXIDASE SUBUNIT GLCD"/>
    <property type="match status" value="1"/>
</dbReference>
<evidence type="ECO:0000256" key="4">
    <source>
        <dbReference type="ARBA" id="ARBA00023002"/>
    </source>
</evidence>
<dbReference type="Gene3D" id="3.30.43.10">
    <property type="entry name" value="Uridine Diphospho-n-acetylenolpyruvylglucosamine Reductase, domain 2"/>
    <property type="match status" value="1"/>
</dbReference>
<dbReference type="Pfam" id="PF02913">
    <property type="entry name" value="FAD-oxidase_C"/>
    <property type="match status" value="1"/>
</dbReference>
<dbReference type="GO" id="GO:0016491">
    <property type="term" value="F:oxidoreductase activity"/>
    <property type="evidence" value="ECO:0007669"/>
    <property type="project" value="UniProtKB-KW"/>
</dbReference>
<dbReference type="InterPro" id="IPR051914">
    <property type="entry name" value="FAD-linked_OxidoTrans_Type4"/>
</dbReference>
<keyword evidence="3" id="KW-0274">FAD</keyword>
<evidence type="ECO:0000259" key="5">
    <source>
        <dbReference type="PROSITE" id="PS51387"/>
    </source>
</evidence>
<dbReference type="SUPFAM" id="SSF55103">
    <property type="entry name" value="FAD-linked oxidases, C-terminal domain"/>
    <property type="match status" value="1"/>
</dbReference>
<dbReference type="GO" id="GO:0071949">
    <property type="term" value="F:FAD binding"/>
    <property type="evidence" value="ECO:0007669"/>
    <property type="project" value="InterPro"/>
</dbReference>
<protein>
    <recommendedName>
        <fullName evidence="5">FAD-binding PCMH-type domain-containing protein</fullName>
    </recommendedName>
</protein>
<dbReference type="SUPFAM" id="SSF56176">
    <property type="entry name" value="FAD-binding/transporter-associated domain-like"/>
    <property type="match status" value="1"/>
</dbReference>
<dbReference type="STRING" id="1817883.A3G31_09280"/>
<dbReference type="InterPro" id="IPR016166">
    <property type="entry name" value="FAD-bd_PCMH"/>
</dbReference>
<comment type="caution">
    <text evidence="6">The sequence shown here is derived from an EMBL/GenBank/DDBJ whole genome shotgun (WGS) entry which is preliminary data.</text>
</comment>
<dbReference type="PANTHER" id="PTHR42934">
    <property type="entry name" value="GLYCOLATE OXIDASE SUBUNIT GLCD"/>
    <property type="match status" value="1"/>
</dbReference>
<dbReference type="InterPro" id="IPR004113">
    <property type="entry name" value="FAD-bd_oxidored_4_C"/>
</dbReference>
<organism evidence="6 7">
    <name type="scientific">Candidatus Schekmanbacteria bacterium RIFCSPLOWO2_12_FULL_38_15</name>
    <dbReference type="NCBI Taxonomy" id="1817883"/>
    <lineage>
        <taxon>Bacteria</taxon>
        <taxon>Candidatus Schekmaniibacteriota</taxon>
    </lineage>
</organism>
<dbReference type="InterPro" id="IPR016164">
    <property type="entry name" value="FAD-linked_Oxase-like_C"/>
</dbReference>
<dbReference type="Gene3D" id="1.10.45.10">
    <property type="entry name" value="Vanillyl-alcohol Oxidase, Chain A, domain 4"/>
    <property type="match status" value="1"/>
</dbReference>
<dbReference type="InterPro" id="IPR016167">
    <property type="entry name" value="FAD-bd_PCMH_sub1"/>
</dbReference>
<dbReference type="Proteomes" id="UP000178082">
    <property type="component" value="Unassembled WGS sequence"/>
</dbReference>
<dbReference type="Gene3D" id="3.30.465.10">
    <property type="match status" value="1"/>
</dbReference>
<keyword evidence="4" id="KW-0560">Oxidoreductase</keyword>
<dbReference type="Gene3D" id="3.30.70.2190">
    <property type="match status" value="1"/>
</dbReference>
<keyword evidence="2" id="KW-0285">Flavoprotein</keyword>
<gene>
    <name evidence="6" type="ORF">A3G31_09280</name>
</gene>
<name>A0A1F7SH22_9BACT</name>
<dbReference type="Gene3D" id="3.30.70.2740">
    <property type="match status" value="1"/>
</dbReference>